<dbReference type="Pfam" id="PF00330">
    <property type="entry name" value="Aconitase"/>
    <property type="match status" value="1"/>
</dbReference>
<reference evidence="15 16" key="2">
    <citation type="journal article" date="2022" name="Mar. Drugs">
        <title>Bioassay-Guided Fractionation Leads to the Detection of Cholic Acid Generated by the Rare Thalassomonas sp.</title>
        <authorList>
            <person name="Pheiffer F."/>
            <person name="Schneider Y.K."/>
            <person name="Hansen E.H."/>
            <person name="Andersen J.H."/>
            <person name="Isaksson J."/>
            <person name="Busche T."/>
            <person name="R C."/>
            <person name="Kalinowski J."/>
            <person name="Zyl L.V."/>
            <person name="Trindade M."/>
        </authorList>
    </citation>
    <scope>NUCLEOTIDE SEQUENCE [LARGE SCALE GENOMIC DNA]</scope>
    <source>
        <strain evidence="15 16">A5K-106</strain>
    </source>
</reference>
<keyword evidence="8 13" id="KW-0479">Metal-binding</keyword>
<comment type="cofactor">
    <cofactor evidence="13">
        <name>[4Fe-4S] cluster</name>
        <dbReference type="ChEBI" id="CHEBI:49883"/>
    </cofactor>
    <text evidence="13">Binds 1 [4Fe-4S] cluster per subunit.</text>
</comment>
<sequence>MATTLYEKLWQRHLVEEKAGETPLLYVDRHLIHEVTSPQAFANLKFHNRPVRKPQRTIATMDHNISTRSIAIDAAGEGAANQLRTLEKNCKEFGIELFGMGHKNQGIVHVMGPELGLTLPGTIIVCGDSHTATHGAFGALAFGIGTSEVEHVLATQTLRQTKAKTMKIEVKGQVGVGISAKDIILAIIGKTGSAGATGYVVEYCGEAITALSMEERMTVCNMSIEFGAKAGLIAPDETTFAYLKDREYAPQGELWQQAVNDWQTLKSDSDAKYDAVVTLEAKDIKAQVTWGTTPGQVTAIDATVPSPDDFADPVEKESCVKALAYMGLTAGTKITDIDINKVFIGSCTNSRIEDLRAAAAVAKGKKVSPKVDAIVVPGSYRVKEQAEAEGLAQIFIDAGFEWRLPGCSMCLGMNDDKLAEGDRCASTSNRNFEGRQGRGSRTHLVSPEVAAAAAIAGHFVDLNS</sequence>
<feature type="domain" description="Aconitase/3-isopropylmalate dehydratase large subunit alpha/beta/alpha" evidence="14">
    <location>
        <begin position="7"/>
        <end position="457"/>
    </location>
</feature>
<dbReference type="FunFam" id="3.30.499.10:FF:000007">
    <property type="entry name" value="3-isopropylmalate dehydratase large subunit"/>
    <property type="match status" value="1"/>
</dbReference>
<evidence type="ECO:0000256" key="12">
    <source>
        <dbReference type="ARBA" id="ARBA00023304"/>
    </source>
</evidence>
<proteinExistence type="inferred from homology"/>
<keyword evidence="11 13" id="KW-0456">Lyase</keyword>
<dbReference type="FunFam" id="3.30.499.10:FF:000006">
    <property type="entry name" value="3-isopropylmalate dehydratase large subunit"/>
    <property type="match status" value="1"/>
</dbReference>
<keyword evidence="12 13" id="KW-0100">Branched-chain amino acid biosynthesis</keyword>
<dbReference type="InterPro" id="IPR033941">
    <property type="entry name" value="IPMI_cat"/>
</dbReference>
<evidence type="ECO:0000256" key="4">
    <source>
        <dbReference type="ARBA" id="ARBA00011271"/>
    </source>
</evidence>
<dbReference type="InterPro" id="IPR018136">
    <property type="entry name" value="Aconitase_4Fe-4S_BS"/>
</dbReference>
<evidence type="ECO:0000256" key="3">
    <source>
        <dbReference type="ARBA" id="ARBA00004729"/>
    </source>
</evidence>
<dbReference type="KEGG" id="tact:SG35_006115"/>
<keyword evidence="5 13" id="KW-0432">Leucine biosynthesis</keyword>
<keyword evidence="16" id="KW-1185">Reference proteome</keyword>
<dbReference type="InterPro" id="IPR050067">
    <property type="entry name" value="IPM_dehydratase_rel_enz"/>
</dbReference>
<feature type="binding site" evidence="13">
    <location>
        <position position="347"/>
    </location>
    <ligand>
        <name>[4Fe-4S] cluster</name>
        <dbReference type="ChEBI" id="CHEBI:49883"/>
    </ligand>
</feature>
<evidence type="ECO:0000313" key="15">
    <source>
        <dbReference type="EMBL" id="WDE00226.1"/>
    </source>
</evidence>
<comment type="function">
    <text evidence="2 13">Catalyzes the isomerization between 2-isopropylmalate and 3-isopropylmalate, via the formation of 2-isopropylmaleate.</text>
</comment>
<keyword evidence="9 13" id="KW-0408">Iron</keyword>
<dbReference type="PROSITE" id="PS01244">
    <property type="entry name" value="ACONITASE_2"/>
    <property type="match status" value="1"/>
</dbReference>
<comment type="pathway">
    <text evidence="3 13">Amino-acid biosynthesis; L-leucine biosynthesis; L-leucine from 3-methyl-2-oxobutanoate: step 2/4.</text>
</comment>
<evidence type="ECO:0000256" key="13">
    <source>
        <dbReference type="HAMAP-Rule" id="MF_01026"/>
    </source>
</evidence>
<dbReference type="GO" id="GO:0009098">
    <property type="term" value="P:L-leucine biosynthetic process"/>
    <property type="evidence" value="ECO:0007669"/>
    <property type="project" value="UniProtKB-UniRule"/>
</dbReference>
<evidence type="ECO:0000256" key="11">
    <source>
        <dbReference type="ARBA" id="ARBA00023239"/>
    </source>
</evidence>
<dbReference type="InterPro" id="IPR001030">
    <property type="entry name" value="Acoase/IPM_deHydtase_lsu_aba"/>
</dbReference>
<reference evidence="15 16" key="1">
    <citation type="journal article" date="2015" name="Genome Announc.">
        <title>Draft Genome Sequences of Marine Isolates of Thalassomonas viridans and Thalassomonas actiniarum.</title>
        <authorList>
            <person name="Olonade I."/>
            <person name="van Zyl L.J."/>
            <person name="Trindade M."/>
        </authorList>
    </citation>
    <scope>NUCLEOTIDE SEQUENCE [LARGE SCALE GENOMIC DNA]</scope>
    <source>
        <strain evidence="15 16">A5K-106</strain>
    </source>
</reference>
<keyword evidence="10 13" id="KW-0411">Iron-sulfur</keyword>
<accession>A0AAF0C4P1</accession>
<evidence type="ECO:0000256" key="10">
    <source>
        <dbReference type="ARBA" id="ARBA00023014"/>
    </source>
</evidence>
<dbReference type="InterPro" id="IPR036008">
    <property type="entry name" value="Aconitase_4Fe-4S_dom"/>
</dbReference>
<dbReference type="RefSeq" id="WP_044832272.1">
    <property type="nucleotide sequence ID" value="NZ_CP059735.1"/>
</dbReference>
<evidence type="ECO:0000256" key="2">
    <source>
        <dbReference type="ARBA" id="ARBA00002695"/>
    </source>
</evidence>
<dbReference type="PROSITE" id="PS00450">
    <property type="entry name" value="ACONITASE_1"/>
    <property type="match status" value="1"/>
</dbReference>
<dbReference type="GO" id="GO:0051539">
    <property type="term" value="F:4 iron, 4 sulfur cluster binding"/>
    <property type="evidence" value="ECO:0007669"/>
    <property type="project" value="UniProtKB-KW"/>
</dbReference>
<comment type="similarity">
    <text evidence="13">Belongs to the aconitase/IPM isomerase family. LeuC type 1 subfamily.</text>
</comment>
<keyword evidence="7 13" id="KW-0028">Amino-acid biosynthesis</keyword>
<dbReference type="EMBL" id="CP059735">
    <property type="protein sequence ID" value="WDE00226.1"/>
    <property type="molecule type" value="Genomic_DNA"/>
</dbReference>
<dbReference type="Gene3D" id="3.30.499.10">
    <property type="entry name" value="Aconitase, domain 3"/>
    <property type="match status" value="2"/>
</dbReference>
<dbReference type="NCBIfam" id="NF009116">
    <property type="entry name" value="PRK12466.1"/>
    <property type="match status" value="1"/>
</dbReference>
<dbReference type="GO" id="GO:0046872">
    <property type="term" value="F:metal ion binding"/>
    <property type="evidence" value="ECO:0007669"/>
    <property type="project" value="UniProtKB-KW"/>
</dbReference>
<dbReference type="AlphaFoldDB" id="A0AAF0C4P1"/>
<evidence type="ECO:0000256" key="7">
    <source>
        <dbReference type="ARBA" id="ARBA00022605"/>
    </source>
</evidence>
<dbReference type="PRINTS" id="PR00415">
    <property type="entry name" value="ACONITASE"/>
</dbReference>
<dbReference type="GO" id="GO:0003861">
    <property type="term" value="F:3-isopropylmalate dehydratase activity"/>
    <property type="evidence" value="ECO:0007669"/>
    <property type="project" value="UniProtKB-UniRule"/>
</dbReference>
<protein>
    <recommendedName>
        <fullName evidence="13">3-isopropylmalate dehydratase large subunit</fullName>
        <ecNumber evidence="13">4.2.1.33</ecNumber>
    </recommendedName>
    <alternativeName>
        <fullName evidence="13">Alpha-IPM isomerase</fullName>
        <shortName evidence="13">IPMI</shortName>
    </alternativeName>
    <alternativeName>
        <fullName evidence="13">Isopropylmalate isomerase</fullName>
    </alternativeName>
</protein>
<evidence type="ECO:0000259" key="14">
    <source>
        <dbReference type="Pfam" id="PF00330"/>
    </source>
</evidence>
<feature type="binding site" evidence="13">
    <location>
        <position position="407"/>
    </location>
    <ligand>
        <name>[4Fe-4S] cluster</name>
        <dbReference type="ChEBI" id="CHEBI:49883"/>
    </ligand>
</feature>
<dbReference type="HAMAP" id="MF_01026">
    <property type="entry name" value="LeuC_type1"/>
    <property type="match status" value="1"/>
</dbReference>
<dbReference type="EC" id="4.2.1.33" evidence="13"/>
<dbReference type="SUPFAM" id="SSF53732">
    <property type="entry name" value="Aconitase iron-sulfur domain"/>
    <property type="match status" value="1"/>
</dbReference>
<comment type="subunit">
    <text evidence="4 13">Heterodimer of LeuC and LeuD.</text>
</comment>
<evidence type="ECO:0000256" key="8">
    <source>
        <dbReference type="ARBA" id="ARBA00022723"/>
    </source>
</evidence>
<feature type="binding site" evidence="13">
    <location>
        <position position="410"/>
    </location>
    <ligand>
        <name>[4Fe-4S] cluster</name>
        <dbReference type="ChEBI" id="CHEBI:49883"/>
    </ligand>
</feature>
<dbReference type="NCBIfam" id="NF004016">
    <property type="entry name" value="PRK05478.1"/>
    <property type="match status" value="1"/>
</dbReference>
<dbReference type="PANTHER" id="PTHR43822">
    <property type="entry name" value="HOMOACONITASE, MITOCHONDRIAL-RELATED"/>
    <property type="match status" value="1"/>
</dbReference>
<evidence type="ECO:0000256" key="9">
    <source>
        <dbReference type="ARBA" id="ARBA00023004"/>
    </source>
</evidence>
<dbReference type="Proteomes" id="UP000032568">
    <property type="component" value="Chromosome"/>
</dbReference>
<dbReference type="PANTHER" id="PTHR43822:SF9">
    <property type="entry name" value="3-ISOPROPYLMALATE DEHYDRATASE"/>
    <property type="match status" value="1"/>
</dbReference>
<name>A0AAF0C4P1_9GAMM</name>
<comment type="catalytic activity">
    <reaction evidence="1 13">
        <text>(2R,3S)-3-isopropylmalate = (2S)-2-isopropylmalate</text>
        <dbReference type="Rhea" id="RHEA:32287"/>
        <dbReference type="ChEBI" id="CHEBI:1178"/>
        <dbReference type="ChEBI" id="CHEBI:35121"/>
        <dbReference type="EC" id="4.2.1.33"/>
    </reaction>
</comment>
<evidence type="ECO:0000313" key="16">
    <source>
        <dbReference type="Proteomes" id="UP000032568"/>
    </source>
</evidence>
<keyword evidence="6 13" id="KW-0004">4Fe-4S</keyword>
<evidence type="ECO:0000256" key="1">
    <source>
        <dbReference type="ARBA" id="ARBA00000491"/>
    </source>
</evidence>
<dbReference type="CDD" id="cd01583">
    <property type="entry name" value="IPMI"/>
    <property type="match status" value="1"/>
</dbReference>
<gene>
    <name evidence="13 15" type="primary">leuC</name>
    <name evidence="15" type="ORF">SG35_006115</name>
</gene>
<dbReference type="NCBIfam" id="TIGR00170">
    <property type="entry name" value="leuC"/>
    <property type="match status" value="1"/>
</dbReference>
<dbReference type="InterPro" id="IPR015931">
    <property type="entry name" value="Acnase/IPM_dHydase_lsu_aba_1/3"/>
</dbReference>
<evidence type="ECO:0000256" key="6">
    <source>
        <dbReference type="ARBA" id="ARBA00022485"/>
    </source>
</evidence>
<organism evidence="15 16">
    <name type="scientific">Thalassomonas actiniarum</name>
    <dbReference type="NCBI Taxonomy" id="485447"/>
    <lineage>
        <taxon>Bacteria</taxon>
        <taxon>Pseudomonadati</taxon>
        <taxon>Pseudomonadota</taxon>
        <taxon>Gammaproteobacteria</taxon>
        <taxon>Alteromonadales</taxon>
        <taxon>Colwelliaceae</taxon>
        <taxon>Thalassomonas</taxon>
    </lineage>
</organism>
<evidence type="ECO:0000256" key="5">
    <source>
        <dbReference type="ARBA" id="ARBA00022430"/>
    </source>
</evidence>
<dbReference type="InterPro" id="IPR004430">
    <property type="entry name" value="3-IsopropMal_deHydase_lsu"/>
</dbReference>